<dbReference type="InterPro" id="IPR001525">
    <property type="entry name" value="C5_MeTfrase"/>
</dbReference>
<dbReference type="GO" id="GO:0032259">
    <property type="term" value="P:methylation"/>
    <property type="evidence" value="ECO:0007669"/>
    <property type="project" value="UniProtKB-KW"/>
</dbReference>
<reference evidence="5" key="2">
    <citation type="submission" date="2024-04" db="EMBL/GenBank/DDBJ databases">
        <authorList>
            <person name="Chen Y."/>
            <person name="Shah S."/>
            <person name="Dougan E. K."/>
            <person name="Thang M."/>
            <person name="Chan C."/>
        </authorList>
    </citation>
    <scope>NUCLEOTIDE SEQUENCE [LARGE SCALE GENOMIC DNA]</scope>
</reference>
<evidence type="ECO:0000313" key="5">
    <source>
        <dbReference type="EMBL" id="CAL1129019.1"/>
    </source>
</evidence>
<dbReference type="Gene3D" id="3.40.47.10">
    <property type="match status" value="1"/>
</dbReference>
<dbReference type="SUPFAM" id="SSF53335">
    <property type="entry name" value="S-adenosyl-L-methionine-dependent methyltransferases"/>
    <property type="match status" value="1"/>
</dbReference>
<dbReference type="InterPro" id="IPR042104">
    <property type="entry name" value="PKS_dehydratase_sf"/>
</dbReference>
<evidence type="ECO:0000256" key="1">
    <source>
        <dbReference type="ARBA" id="ARBA00022603"/>
    </source>
</evidence>
<evidence type="ECO:0000313" key="4">
    <source>
        <dbReference type="EMBL" id="CAI3975644.1"/>
    </source>
</evidence>
<dbReference type="EMBL" id="CAMXCT010000216">
    <property type="protein sequence ID" value="CAI3975644.1"/>
    <property type="molecule type" value="Genomic_DNA"/>
</dbReference>
<dbReference type="Pfam" id="PF00145">
    <property type="entry name" value="DNA_methylase"/>
    <property type="match status" value="1"/>
</dbReference>
<dbReference type="Proteomes" id="UP001152797">
    <property type="component" value="Unassembled WGS sequence"/>
</dbReference>
<evidence type="ECO:0000256" key="3">
    <source>
        <dbReference type="SAM" id="MobiDB-lite"/>
    </source>
</evidence>
<reference evidence="4" key="1">
    <citation type="submission" date="2022-10" db="EMBL/GenBank/DDBJ databases">
        <authorList>
            <person name="Chen Y."/>
            <person name="Dougan E. K."/>
            <person name="Chan C."/>
            <person name="Rhodes N."/>
            <person name="Thang M."/>
        </authorList>
    </citation>
    <scope>NUCLEOTIDE SEQUENCE</scope>
</reference>
<organism evidence="4">
    <name type="scientific">Cladocopium goreaui</name>
    <dbReference type="NCBI Taxonomy" id="2562237"/>
    <lineage>
        <taxon>Eukaryota</taxon>
        <taxon>Sar</taxon>
        <taxon>Alveolata</taxon>
        <taxon>Dinophyceae</taxon>
        <taxon>Suessiales</taxon>
        <taxon>Symbiodiniaceae</taxon>
        <taxon>Cladocopium</taxon>
    </lineage>
</organism>
<dbReference type="InterPro" id="IPR016039">
    <property type="entry name" value="Thiolase-like"/>
</dbReference>
<name>A0A9P1BLN1_9DINO</name>
<protein>
    <submittedName>
        <fullName evidence="4">Uncharacterized protein</fullName>
    </submittedName>
</protein>
<dbReference type="Gene3D" id="3.40.50.150">
    <property type="entry name" value="Vaccinia Virus protein VP39"/>
    <property type="match status" value="1"/>
</dbReference>
<dbReference type="EMBL" id="CAMXCT020000216">
    <property type="protein sequence ID" value="CAL1129019.1"/>
    <property type="molecule type" value="Genomic_DNA"/>
</dbReference>
<dbReference type="EMBL" id="CAMXCT030000216">
    <property type="protein sequence ID" value="CAL4762956.1"/>
    <property type="molecule type" value="Genomic_DNA"/>
</dbReference>
<accession>A0A9P1BLN1</accession>
<sequence length="1897" mass="213748">MSYNYVPLPVPLINLIKTYDISAAPWMKSQRVNLVTSHFQQFDDNFKVRMSSPSVLDAQFVSFHKEASPEYAVYEDFIHLHMDKDRRPTVFFDEMYIHQALVTDIDPVTVTLDHQSLLLPWDTEDRTSQSTTSWCVEQFAGGFGGWAFGLAFLHRAGFPKYHVLSVEAELSYATQYALSHASNMVGDPAGMPEQFLLHMQEDVMVCGNIQEMHWQKLLQHVYASLWCISAPCKSWSFAGSQEGFSNQDGLTLAHAIAHCRIHQPKYAMIEQVAGFESHMHFPIAMRLMQWAGYEPVLQGVFDLGNLTPCRRTRWLGVFAHHACTQPHMQPQKWPTNSTTTRQYDMILNLSHQQCREFEPTVQQAAFYFDANFMPGATKEGLMPMQFYSPELTQELEIAARNRIPNTQVDSPDQTGEFLQVAPILIPGEYGKLRIHKDVTLLTLLRLWNYQIGPDFPISHQDLECSIMQLFSESHVMLMPLAPEIQEMLTQTALARPDANTIILHRSSTDLSMYEVAHGKTWRMVKQTFPDLQSAQYELFGDLQESTLFTRDTEIHDQVAPFQVPALAQTVLRQLHDVTFEVVCPPKTDILILHCEGSQQAREAFLQFWGTEDHRRWMLQVGRQMNYQSIDDRTWRVFFRPALPEAAMPIAIFRDALFWNAVRTLFMSMHTAEGLPVKIKLFGRTLCQVSLSFDLACETFLLALQHIRQLHPRRGNPSLHASGKRCGDICTIRDIHSRLTGTSTVPVLHIGMPISGGGPTTKHPTSKMDFHKLVQSEVANRFLQYGLDLPQVTDSTSKLIEKVGKYQKLRSQRTHAATAKIDPAKYQLTEGFFVNADKTPTPILSQFSWQSTGVVLLTAEQALPIMTIATATVPDELAIYVPGDFAVPAKFHHFHTNAPAVDDLGRQVLLTGQLIQFGSRHIQTNVLPDQITTKEVQVLAVTLWKEDFDPPTWERIKSAPVKTTRDLLMLEGYGELMSKPWGRAYRAKGKPVPPEHAESIQFHAEFQRCPRLNALLRISGFNRIYLTPKLADGQIDSAWKVIWIQGTSQHIESLSAQIDGAAGLLRSTKSFGLRVEAGSFATAWLRLKPDQEAPDVRQRKHTFRLQPLPVGTDKDILAKWAAQVQWDIRPLRSIGAKTWLVAADEPPPPLLCFNTQPLLVQKVTQKTMHNSGDIIAGPRQPPATKPGAQTAHPKLNVFFEGDPHMDPWAPEKKEHLESKLTGSEAAVSAPSRSLPGPVSDQFQQQGSRLQALETAVAKLHEDQLKFASTTDQKISQVSDQLHKHMGDTKNSIEHLHKEQLSMTQSIAQALQRQDDRLASSMDELKFLFLQTRGPDIPDDSDSDLVTFAITNPTAVHQKAADLALLKADCLILSETSATSLVQSAASSEFRAHGYKTIWGAPVPQQLKQGDPNSFSGAAIGVAYDHKVRLQKLQQYQQDLDSKRFGRSVVTFPDTVEVMQPRDTAEPKEVADQLSIYWRQFWNRDSSGSQHNLDHWEAFEALRRQIPPKQILTVDVTSVELLQTAIAQMSSTTSRGCCGWSSDELKDLPVNCVRDLLHLFNLIQEEGFPDWMMQARVLPIAEALSIGIDWGKTWAWGTSQPHQEALQAAKEHLARHFTTNLARLAHESKQMKDMLCQHLTMRAELAELRKRLETETVQTETVDMDRFVLAHAGDGPRCIMALTNLEVPPNVHLSELNPHLDLKDFLVVPSSSHVVSESAPKMGLSSFGFGGTNAHAVLARRGPLRPPGDEVNFKSVPFPWAQVPRLLRLYRTGKETVFEVQLDKDLLEYQRQLYKQKQISPALLVALAMEGCRRHVKQAASVQLKALKMTAPCILPSDYDGHTWLRLSINEQQFEVGSRHRFSQKAWQIHCVGRFSTQVATRPSTASLGSLSILGGVRR</sequence>
<keyword evidence="2" id="KW-0808">Transferase</keyword>
<proteinExistence type="predicted"/>
<dbReference type="GO" id="GO:0008168">
    <property type="term" value="F:methyltransferase activity"/>
    <property type="evidence" value="ECO:0007669"/>
    <property type="project" value="UniProtKB-KW"/>
</dbReference>
<feature type="compositionally biased region" description="Basic and acidic residues" evidence="3">
    <location>
        <begin position="1205"/>
        <end position="1217"/>
    </location>
</feature>
<gene>
    <name evidence="4" type="ORF">C1SCF055_LOCUS3940</name>
</gene>
<dbReference type="OrthoDB" id="418735at2759"/>
<evidence type="ECO:0000313" key="6">
    <source>
        <dbReference type="Proteomes" id="UP001152797"/>
    </source>
</evidence>
<comment type="caution">
    <text evidence="4">The sequence shown here is derived from an EMBL/GenBank/DDBJ whole genome shotgun (WGS) entry which is preliminary data.</text>
</comment>
<keyword evidence="1" id="KW-0489">Methyltransferase</keyword>
<dbReference type="GO" id="GO:0016746">
    <property type="term" value="F:acyltransferase activity"/>
    <property type="evidence" value="ECO:0007669"/>
    <property type="project" value="InterPro"/>
</dbReference>
<keyword evidence="6" id="KW-1185">Reference proteome</keyword>
<dbReference type="Gene3D" id="3.10.129.110">
    <property type="entry name" value="Polyketide synthase dehydratase"/>
    <property type="match status" value="1"/>
</dbReference>
<dbReference type="InterPro" id="IPR029063">
    <property type="entry name" value="SAM-dependent_MTases_sf"/>
</dbReference>
<dbReference type="SUPFAM" id="SSF53901">
    <property type="entry name" value="Thiolase-like"/>
    <property type="match status" value="1"/>
</dbReference>
<evidence type="ECO:0000256" key="2">
    <source>
        <dbReference type="ARBA" id="ARBA00022679"/>
    </source>
</evidence>
<feature type="region of interest" description="Disordered" evidence="3">
    <location>
        <begin position="1205"/>
        <end position="1240"/>
    </location>
</feature>